<dbReference type="Proteomes" id="UP000324222">
    <property type="component" value="Unassembled WGS sequence"/>
</dbReference>
<dbReference type="EMBL" id="VSRR010006812">
    <property type="protein sequence ID" value="MPC45618.1"/>
    <property type="molecule type" value="Genomic_DNA"/>
</dbReference>
<accession>A0A5B7FL28</accession>
<proteinExistence type="predicted"/>
<dbReference type="AlphaFoldDB" id="A0A5B7FL28"/>
<comment type="caution">
    <text evidence="1">The sequence shown here is derived from an EMBL/GenBank/DDBJ whole genome shotgun (WGS) entry which is preliminary data.</text>
</comment>
<sequence length="67" mass="7094">MEGKGPHLEVTPFIPRGQLQLLSSPQLSVPICKGLVVTSRALVLPHSSSARIEEENVSCSDSAEPAV</sequence>
<evidence type="ECO:0000313" key="2">
    <source>
        <dbReference type="Proteomes" id="UP000324222"/>
    </source>
</evidence>
<keyword evidence="2" id="KW-1185">Reference proteome</keyword>
<evidence type="ECO:0000313" key="1">
    <source>
        <dbReference type="EMBL" id="MPC45618.1"/>
    </source>
</evidence>
<reference evidence="1 2" key="1">
    <citation type="submission" date="2019-05" db="EMBL/GenBank/DDBJ databases">
        <title>Another draft genome of Portunus trituberculatus and its Hox gene families provides insights of decapod evolution.</title>
        <authorList>
            <person name="Jeong J.-H."/>
            <person name="Song I."/>
            <person name="Kim S."/>
            <person name="Choi T."/>
            <person name="Kim D."/>
            <person name="Ryu S."/>
            <person name="Kim W."/>
        </authorList>
    </citation>
    <scope>NUCLEOTIDE SEQUENCE [LARGE SCALE GENOMIC DNA]</scope>
    <source>
        <tissue evidence="1">Muscle</tissue>
    </source>
</reference>
<name>A0A5B7FL28_PORTR</name>
<organism evidence="1 2">
    <name type="scientific">Portunus trituberculatus</name>
    <name type="common">Swimming crab</name>
    <name type="synonym">Neptunus trituberculatus</name>
    <dbReference type="NCBI Taxonomy" id="210409"/>
    <lineage>
        <taxon>Eukaryota</taxon>
        <taxon>Metazoa</taxon>
        <taxon>Ecdysozoa</taxon>
        <taxon>Arthropoda</taxon>
        <taxon>Crustacea</taxon>
        <taxon>Multicrustacea</taxon>
        <taxon>Malacostraca</taxon>
        <taxon>Eumalacostraca</taxon>
        <taxon>Eucarida</taxon>
        <taxon>Decapoda</taxon>
        <taxon>Pleocyemata</taxon>
        <taxon>Brachyura</taxon>
        <taxon>Eubrachyura</taxon>
        <taxon>Portunoidea</taxon>
        <taxon>Portunidae</taxon>
        <taxon>Portuninae</taxon>
        <taxon>Portunus</taxon>
    </lineage>
</organism>
<protein>
    <submittedName>
        <fullName evidence="1">Uncharacterized protein</fullName>
    </submittedName>
</protein>
<gene>
    <name evidence="1" type="ORF">E2C01_039323</name>
</gene>